<reference evidence="2 3" key="1">
    <citation type="submission" date="2016-10" db="EMBL/GenBank/DDBJ databases">
        <authorList>
            <person name="de Groot N.N."/>
        </authorList>
    </citation>
    <scope>NUCLEOTIDE SEQUENCE [LARGE SCALE GENOMIC DNA]</scope>
    <source>
        <strain evidence="2 3">DSM 44892</strain>
    </source>
</reference>
<dbReference type="GO" id="GO:0016747">
    <property type="term" value="F:acyltransferase activity, transferring groups other than amino-acyl groups"/>
    <property type="evidence" value="ECO:0007669"/>
    <property type="project" value="InterPro"/>
</dbReference>
<dbReference type="GO" id="GO:0005840">
    <property type="term" value="C:ribosome"/>
    <property type="evidence" value="ECO:0007669"/>
    <property type="project" value="UniProtKB-KW"/>
</dbReference>
<dbReference type="AlphaFoldDB" id="A0A1G8D4H7"/>
<keyword evidence="2" id="KW-0689">Ribosomal protein</keyword>
<protein>
    <submittedName>
        <fullName evidence="2">Ribosomal protein S18 acetylase RimI</fullName>
    </submittedName>
</protein>
<dbReference type="InterPro" id="IPR016181">
    <property type="entry name" value="Acyl_CoA_acyltransferase"/>
</dbReference>
<dbReference type="SUPFAM" id="SSF55729">
    <property type="entry name" value="Acyl-CoA N-acyltransferases (Nat)"/>
    <property type="match status" value="1"/>
</dbReference>
<sequence>MRTVATNAHSTPTAVELSPAEFRSHLDEALAVYVAAMGYPRGTEFHRAPMWTEHMHRPGWRCVGAFDVGANRGTESARELVGVAYGYHGAPRQWWYQQVGTGLRRSGWNPGQIHGLLDDYFELTELHVRPDAQGQQIGEALLRLLLADRSEGAVLLSTPEVSGEDNRAWRLYRRFGFQDVLRHFRFTGDARPFAVLGRGLPLPGAVDDAAPR</sequence>
<dbReference type="Gene3D" id="3.40.630.30">
    <property type="match status" value="1"/>
</dbReference>
<organism evidence="2 3">
    <name type="scientific">Rhodococcus triatomae</name>
    <dbReference type="NCBI Taxonomy" id="300028"/>
    <lineage>
        <taxon>Bacteria</taxon>
        <taxon>Bacillati</taxon>
        <taxon>Actinomycetota</taxon>
        <taxon>Actinomycetes</taxon>
        <taxon>Mycobacteriales</taxon>
        <taxon>Nocardiaceae</taxon>
        <taxon>Rhodococcus</taxon>
    </lineage>
</organism>
<accession>A0A1G8D4H7</accession>
<evidence type="ECO:0000313" key="2">
    <source>
        <dbReference type="EMBL" id="SDH52110.1"/>
    </source>
</evidence>
<gene>
    <name evidence="2" type="ORF">SAMN05444695_102186</name>
</gene>
<dbReference type="InterPro" id="IPR000182">
    <property type="entry name" value="GNAT_dom"/>
</dbReference>
<evidence type="ECO:0000259" key="1">
    <source>
        <dbReference type="Pfam" id="PF13508"/>
    </source>
</evidence>
<feature type="domain" description="N-acetyltransferase" evidence="1">
    <location>
        <begin position="119"/>
        <end position="178"/>
    </location>
</feature>
<keyword evidence="3" id="KW-1185">Reference proteome</keyword>
<dbReference type="RefSeq" id="WP_072737727.1">
    <property type="nucleotide sequence ID" value="NZ_CP048813.1"/>
</dbReference>
<proteinExistence type="predicted"/>
<dbReference type="Proteomes" id="UP000183263">
    <property type="component" value="Unassembled WGS sequence"/>
</dbReference>
<name>A0A1G8D4H7_9NOCA</name>
<evidence type="ECO:0000313" key="3">
    <source>
        <dbReference type="Proteomes" id="UP000183263"/>
    </source>
</evidence>
<dbReference type="EMBL" id="FNDN01000002">
    <property type="protein sequence ID" value="SDH52110.1"/>
    <property type="molecule type" value="Genomic_DNA"/>
</dbReference>
<keyword evidence="2" id="KW-0687">Ribonucleoprotein</keyword>
<dbReference type="Pfam" id="PF13508">
    <property type="entry name" value="Acetyltransf_7"/>
    <property type="match status" value="1"/>
</dbReference>